<evidence type="ECO:0000256" key="5">
    <source>
        <dbReference type="SAM" id="Phobius"/>
    </source>
</evidence>
<feature type="transmembrane region" description="Helical" evidence="5">
    <location>
        <begin position="353"/>
        <end position="374"/>
    </location>
</feature>
<feature type="transmembrane region" description="Helical" evidence="5">
    <location>
        <begin position="289"/>
        <end position="313"/>
    </location>
</feature>
<protein>
    <submittedName>
        <fullName evidence="7">MFS transporter</fullName>
    </submittedName>
</protein>
<feature type="transmembrane region" description="Helical" evidence="5">
    <location>
        <begin position="156"/>
        <end position="178"/>
    </location>
</feature>
<feature type="transmembrane region" description="Helical" evidence="5">
    <location>
        <begin position="74"/>
        <end position="92"/>
    </location>
</feature>
<keyword evidence="8" id="KW-1185">Reference proteome</keyword>
<feature type="region of interest" description="Disordered" evidence="4">
    <location>
        <begin position="399"/>
        <end position="435"/>
    </location>
</feature>
<feature type="transmembrane region" description="Helical" evidence="5">
    <location>
        <begin position="232"/>
        <end position="253"/>
    </location>
</feature>
<feature type="transmembrane region" description="Helical" evidence="5">
    <location>
        <begin position="199"/>
        <end position="220"/>
    </location>
</feature>
<feature type="transmembrane region" description="Helical" evidence="5">
    <location>
        <begin position="98"/>
        <end position="119"/>
    </location>
</feature>
<evidence type="ECO:0000256" key="1">
    <source>
        <dbReference type="ARBA" id="ARBA00022692"/>
    </source>
</evidence>
<organism evidence="7 8">
    <name type="scientific">Oceanobacter antarcticus</name>
    <dbReference type="NCBI Taxonomy" id="3133425"/>
    <lineage>
        <taxon>Bacteria</taxon>
        <taxon>Pseudomonadati</taxon>
        <taxon>Pseudomonadota</taxon>
        <taxon>Gammaproteobacteria</taxon>
        <taxon>Oceanospirillales</taxon>
        <taxon>Oceanospirillaceae</taxon>
        <taxon>Oceanobacter</taxon>
    </lineage>
</organism>
<comment type="caution">
    <text evidence="7">The sequence shown here is derived from an EMBL/GenBank/DDBJ whole genome shotgun (WGS) entry which is preliminary data.</text>
</comment>
<evidence type="ECO:0000256" key="3">
    <source>
        <dbReference type="ARBA" id="ARBA00023136"/>
    </source>
</evidence>
<dbReference type="PROSITE" id="PS50850">
    <property type="entry name" value="MFS"/>
    <property type="match status" value="1"/>
</dbReference>
<dbReference type="CDD" id="cd17477">
    <property type="entry name" value="MFS_YcaD_like"/>
    <property type="match status" value="1"/>
</dbReference>
<evidence type="ECO:0000256" key="2">
    <source>
        <dbReference type="ARBA" id="ARBA00022989"/>
    </source>
</evidence>
<dbReference type="RefSeq" id="WP_416205498.1">
    <property type="nucleotide sequence ID" value="NZ_JBBKTX010000007.1"/>
</dbReference>
<evidence type="ECO:0000259" key="6">
    <source>
        <dbReference type="PROSITE" id="PS50850"/>
    </source>
</evidence>
<feature type="compositionally biased region" description="Acidic residues" evidence="4">
    <location>
        <begin position="404"/>
        <end position="414"/>
    </location>
</feature>
<evidence type="ECO:0000313" key="8">
    <source>
        <dbReference type="Proteomes" id="UP001620597"/>
    </source>
</evidence>
<evidence type="ECO:0000256" key="4">
    <source>
        <dbReference type="SAM" id="MobiDB-lite"/>
    </source>
</evidence>
<accession>A0ABW8NGV2</accession>
<dbReference type="InterPro" id="IPR047200">
    <property type="entry name" value="MFS_YcaD-like"/>
</dbReference>
<keyword evidence="2 5" id="KW-1133">Transmembrane helix</keyword>
<keyword evidence="3 5" id="KW-0472">Membrane</keyword>
<dbReference type="Proteomes" id="UP001620597">
    <property type="component" value="Unassembled WGS sequence"/>
</dbReference>
<dbReference type="InterPro" id="IPR036259">
    <property type="entry name" value="MFS_trans_sf"/>
</dbReference>
<feature type="transmembrane region" description="Helical" evidence="5">
    <location>
        <begin position="131"/>
        <end position="150"/>
    </location>
</feature>
<dbReference type="InterPro" id="IPR020846">
    <property type="entry name" value="MFS_dom"/>
</dbReference>
<dbReference type="Gene3D" id="1.20.1250.20">
    <property type="entry name" value="MFS general substrate transporter like domains"/>
    <property type="match status" value="2"/>
</dbReference>
<feature type="transmembrane region" description="Helical" evidence="5">
    <location>
        <begin position="12"/>
        <end position="31"/>
    </location>
</feature>
<dbReference type="SUPFAM" id="SSF103473">
    <property type="entry name" value="MFS general substrate transporter"/>
    <property type="match status" value="1"/>
</dbReference>
<dbReference type="InterPro" id="IPR011701">
    <property type="entry name" value="MFS"/>
</dbReference>
<feature type="transmembrane region" description="Helical" evidence="5">
    <location>
        <begin position="43"/>
        <end position="62"/>
    </location>
</feature>
<keyword evidence="1 5" id="KW-0812">Transmembrane</keyword>
<dbReference type="PANTHER" id="PTHR23521:SF3">
    <property type="entry name" value="MFS TRANSPORTER"/>
    <property type="match status" value="1"/>
</dbReference>
<dbReference type="Pfam" id="PF07690">
    <property type="entry name" value="MFS_1"/>
    <property type="match status" value="1"/>
</dbReference>
<name>A0ABW8NGV2_9GAMM</name>
<gene>
    <name evidence="7" type="ORF">WG929_07140</name>
</gene>
<reference evidence="7 8" key="1">
    <citation type="submission" date="2024-03" db="EMBL/GenBank/DDBJ databases">
        <title>High-quality draft genome sequence of Oceanobacter sp. wDCs-4.</title>
        <authorList>
            <person name="Dong C."/>
        </authorList>
    </citation>
    <scope>NUCLEOTIDE SEQUENCE [LARGE SCALE GENOMIC DNA]</scope>
    <source>
        <strain evidence="8">wDCs-4</strain>
    </source>
</reference>
<proteinExistence type="predicted"/>
<dbReference type="EMBL" id="JBBKTX010000007">
    <property type="protein sequence ID" value="MFK4752180.1"/>
    <property type="molecule type" value="Genomic_DNA"/>
</dbReference>
<evidence type="ECO:0000313" key="7">
    <source>
        <dbReference type="EMBL" id="MFK4752180.1"/>
    </source>
</evidence>
<feature type="transmembrane region" description="Helical" evidence="5">
    <location>
        <begin position="265"/>
        <end position="283"/>
    </location>
</feature>
<feature type="domain" description="Major facilitator superfamily (MFS) profile" evidence="6">
    <location>
        <begin position="199"/>
        <end position="435"/>
    </location>
</feature>
<sequence length="435" mass="46209">MLPLIVPVGSLLLGVSLLLFGSGLLNTLLALRGGMEGYSDSLIGYISSGYFAGFFVGFYIGLPILRRIGHIRAFALCAAIAAAVVLLHSLLVNPVAWILLRIVTGAVLVILYTIIESWLNNQTPPQQRGQVFAIYMAVNLGSLALAQQLLQLDSPANFTLFALAAMLVCISLVPITWTRLAQPSVAEVKRFSLRKLVKLAPVAVAGGALSGIAMGAFWGLTPVFGQRIGFDSGQVAMLMSATIIGGAICQYPLGRYSDRHDRRRVLGITAAAGAAVALLLFLLPSSYWLVLLLMAIWGGAAFAIYPVSVAHLVDHLETGDILPAGSALLLLHGMGAAAGPAIAGTLMEFTGPLALLLFFMLAHALIAAYAFYALQRPQTQADEIESAAPFVPMVRTTPTALEMLPEEGPEEDIDMAQSPERDEPPESPSSPDRYG</sequence>
<dbReference type="PANTHER" id="PTHR23521">
    <property type="entry name" value="TRANSPORTER MFS SUPERFAMILY"/>
    <property type="match status" value="1"/>
</dbReference>
<feature type="transmembrane region" description="Helical" evidence="5">
    <location>
        <begin position="325"/>
        <end position="347"/>
    </location>
</feature>